<keyword evidence="1 3" id="KW-0238">DNA-binding</keyword>
<dbReference type="GO" id="GO:0000981">
    <property type="term" value="F:DNA-binding transcription factor activity, RNA polymerase II-specific"/>
    <property type="evidence" value="ECO:0007669"/>
    <property type="project" value="TreeGrafter"/>
</dbReference>
<keyword evidence="2 3" id="KW-0539">Nucleus</keyword>
<proteinExistence type="predicted"/>
<dbReference type="Pfam" id="PF00250">
    <property type="entry name" value="Forkhead"/>
    <property type="match status" value="1"/>
</dbReference>
<evidence type="ECO:0000256" key="1">
    <source>
        <dbReference type="ARBA" id="ARBA00023125"/>
    </source>
</evidence>
<comment type="caution">
    <text evidence="6">The sequence shown here is derived from an EMBL/GenBank/DDBJ whole genome shotgun (WGS) entry which is preliminary data.</text>
</comment>
<protein>
    <recommendedName>
        <fullName evidence="5">Fork-head domain-containing protein</fullName>
    </recommendedName>
</protein>
<feature type="domain" description="Fork-head" evidence="5">
    <location>
        <begin position="106"/>
        <end position="203"/>
    </location>
</feature>
<dbReference type="Gene3D" id="1.10.10.10">
    <property type="entry name" value="Winged helix-like DNA-binding domain superfamily/Winged helix DNA-binding domain"/>
    <property type="match status" value="1"/>
</dbReference>
<dbReference type="PRINTS" id="PR00053">
    <property type="entry name" value="FORKHEAD"/>
</dbReference>
<dbReference type="GO" id="GO:0005634">
    <property type="term" value="C:nucleus"/>
    <property type="evidence" value="ECO:0007669"/>
    <property type="project" value="UniProtKB-SubCell"/>
</dbReference>
<organism evidence="6 7">
    <name type="scientific">Mycena maculata</name>
    <dbReference type="NCBI Taxonomy" id="230809"/>
    <lineage>
        <taxon>Eukaryota</taxon>
        <taxon>Fungi</taxon>
        <taxon>Dikarya</taxon>
        <taxon>Basidiomycota</taxon>
        <taxon>Agaricomycotina</taxon>
        <taxon>Agaricomycetes</taxon>
        <taxon>Agaricomycetidae</taxon>
        <taxon>Agaricales</taxon>
        <taxon>Marasmiineae</taxon>
        <taxon>Mycenaceae</taxon>
        <taxon>Mycena</taxon>
    </lineage>
</organism>
<dbReference type="PANTHER" id="PTHR11829">
    <property type="entry name" value="FORKHEAD BOX PROTEIN"/>
    <property type="match status" value="1"/>
</dbReference>
<gene>
    <name evidence="6" type="ORF">DFH07DRAFT_823762</name>
</gene>
<name>A0AAD7J126_9AGAR</name>
<dbReference type="PROSITE" id="PS00658">
    <property type="entry name" value="FORK_HEAD_2"/>
    <property type="match status" value="1"/>
</dbReference>
<feature type="region of interest" description="Disordered" evidence="4">
    <location>
        <begin position="1"/>
        <end position="22"/>
    </location>
</feature>
<comment type="subcellular location">
    <subcellularLocation>
        <location evidence="3">Nucleus</location>
    </subcellularLocation>
</comment>
<feature type="compositionally biased region" description="Low complexity" evidence="4">
    <location>
        <begin position="51"/>
        <end position="63"/>
    </location>
</feature>
<dbReference type="EMBL" id="JARJLG010000069">
    <property type="protein sequence ID" value="KAJ7753958.1"/>
    <property type="molecule type" value="Genomic_DNA"/>
</dbReference>
<sequence length="265" mass="30025">MYPYPSWGHDSKPSTSNLSLPRILRTATRRRLTGPHYLQNILNSDSEPEVESSSSKTTEQVSDPECPNLLLQNGEDTADYLRRQLCLSPSVPVDLWAIADPPDGEKPFASLPTLVKLAIYGSPQKRLTLQGICDALIERFSWFEEHRRDEAWKNSVRHNLSLNKVFRKLPRDVTHLGKGCYWVLDVSGGEGHKRPRKRRRRSEKLANSDHDELDSVGSSVGTPKTVVRPLTTPEVPPRVSDSLTLLQPYPPCHTVADKYCMMTWE</sequence>
<evidence type="ECO:0000313" key="6">
    <source>
        <dbReference type="EMBL" id="KAJ7753958.1"/>
    </source>
</evidence>
<dbReference type="CDD" id="cd00059">
    <property type="entry name" value="FH_FOX"/>
    <property type="match status" value="1"/>
</dbReference>
<evidence type="ECO:0000313" key="7">
    <source>
        <dbReference type="Proteomes" id="UP001215280"/>
    </source>
</evidence>
<dbReference type="PROSITE" id="PS50039">
    <property type="entry name" value="FORK_HEAD_3"/>
    <property type="match status" value="1"/>
</dbReference>
<feature type="compositionally biased region" description="Basic residues" evidence="4">
    <location>
        <begin position="193"/>
        <end position="202"/>
    </location>
</feature>
<dbReference type="InterPro" id="IPR036388">
    <property type="entry name" value="WH-like_DNA-bd_sf"/>
</dbReference>
<feature type="region of interest" description="Disordered" evidence="4">
    <location>
        <begin position="188"/>
        <end position="239"/>
    </location>
</feature>
<dbReference type="SUPFAM" id="SSF46785">
    <property type="entry name" value="Winged helix' DNA-binding domain"/>
    <property type="match status" value="1"/>
</dbReference>
<dbReference type="InterPro" id="IPR036390">
    <property type="entry name" value="WH_DNA-bd_sf"/>
</dbReference>
<evidence type="ECO:0000256" key="3">
    <source>
        <dbReference type="PROSITE-ProRule" id="PRU00089"/>
    </source>
</evidence>
<evidence type="ECO:0000259" key="5">
    <source>
        <dbReference type="PROSITE" id="PS50039"/>
    </source>
</evidence>
<dbReference type="InterPro" id="IPR001766">
    <property type="entry name" value="Fork_head_dom"/>
</dbReference>
<keyword evidence="7" id="KW-1185">Reference proteome</keyword>
<dbReference type="PANTHER" id="PTHR11829:SF343">
    <property type="entry name" value="FORK-HEAD DOMAIN-CONTAINING PROTEIN"/>
    <property type="match status" value="1"/>
</dbReference>
<feature type="region of interest" description="Disordered" evidence="4">
    <location>
        <begin position="35"/>
        <end position="69"/>
    </location>
</feature>
<evidence type="ECO:0000256" key="4">
    <source>
        <dbReference type="SAM" id="MobiDB-lite"/>
    </source>
</evidence>
<dbReference type="InterPro" id="IPR030456">
    <property type="entry name" value="TF_fork_head_CS_2"/>
</dbReference>
<dbReference type="GO" id="GO:0000978">
    <property type="term" value="F:RNA polymerase II cis-regulatory region sequence-specific DNA binding"/>
    <property type="evidence" value="ECO:0007669"/>
    <property type="project" value="TreeGrafter"/>
</dbReference>
<dbReference type="Proteomes" id="UP001215280">
    <property type="component" value="Unassembled WGS sequence"/>
</dbReference>
<dbReference type="GO" id="GO:0030154">
    <property type="term" value="P:cell differentiation"/>
    <property type="evidence" value="ECO:0007669"/>
    <property type="project" value="TreeGrafter"/>
</dbReference>
<dbReference type="SMART" id="SM00339">
    <property type="entry name" value="FH"/>
    <property type="match status" value="1"/>
</dbReference>
<evidence type="ECO:0000256" key="2">
    <source>
        <dbReference type="ARBA" id="ARBA00023242"/>
    </source>
</evidence>
<dbReference type="InterPro" id="IPR050211">
    <property type="entry name" value="FOX_domain-containing"/>
</dbReference>
<dbReference type="AlphaFoldDB" id="A0AAD7J126"/>
<accession>A0AAD7J126</accession>
<feature type="DNA-binding region" description="Fork-head" evidence="3">
    <location>
        <begin position="106"/>
        <end position="203"/>
    </location>
</feature>
<dbReference type="GO" id="GO:0009653">
    <property type="term" value="P:anatomical structure morphogenesis"/>
    <property type="evidence" value="ECO:0007669"/>
    <property type="project" value="TreeGrafter"/>
</dbReference>
<reference evidence="6" key="1">
    <citation type="submission" date="2023-03" db="EMBL/GenBank/DDBJ databases">
        <title>Massive genome expansion in bonnet fungi (Mycena s.s.) driven by repeated elements and novel gene families across ecological guilds.</title>
        <authorList>
            <consortium name="Lawrence Berkeley National Laboratory"/>
            <person name="Harder C.B."/>
            <person name="Miyauchi S."/>
            <person name="Viragh M."/>
            <person name="Kuo A."/>
            <person name="Thoen E."/>
            <person name="Andreopoulos B."/>
            <person name="Lu D."/>
            <person name="Skrede I."/>
            <person name="Drula E."/>
            <person name="Henrissat B."/>
            <person name="Morin E."/>
            <person name="Kohler A."/>
            <person name="Barry K."/>
            <person name="LaButti K."/>
            <person name="Morin E."/>
            <person name="Salamov A."/>
            <person name="Lipzen A."/>
            <person name="Mereny Z."/>
            <person name="Hegedus B."/>
            <person name="Baldrian P."/>
            <person name="Stursova M."/>
            <person name="Weitz H."/>
            <person name="Taylor A."/>
            <person name="Grigoriev I.V."/>
            <person name="Nagy L.G."/>
            <person name="Martin F."/>
            <person name="Kauserud H."/>
        </authorList>
    </citation>
    <scope>NUCLEOTIDE SEQUENCE</scope>
    <source>
        <strain evidence="6">CBHHK188m</strain>
    </source>
</reference>